<feature type="transmembrane region" description="Helical" evidence="2">
    <location>
        <begin position="118"/>
        <end position="140"/>
    </location>
</feature>
<feature type="transmembrane region" description="Helical" evidence="2">
    <location>
        <begin position="273"/>
        <end position="306"/>
    </location>
</feature>
<comment type="caution">
    <text evidence="3">The sequence shown here is derived from an EMBL/GenBank/DDBJ whole genome shotgun (WGS) entry which is preliminary data.</text>
</comment>
<keyword evidence="2" id="KW-1133">Transmembrane helix</keyword>
<feature type="transmembrane region" description="Helical" evidence="2">
    <location>
        <begin position="186"/>
        <end position="206"/>
    </location>
</feature>
<dbReference type="InterPro" id="IPR036259">
    <property type="entry name" value="MFS_trans_sf"/>
</dbReference>
<dbReference type="GO" id="GO:0015293">
    <property type="term" value="F:symporter activity"/>
    <property type="evidence" value="ECO:0007669"/>
    <property type="project" value="InterPro"/>
</dbReference>
<keyword evidence="4" id="KW-1185">Reference proteome</keyword>
<accession>A0A0R1VMT1</accession>
<evidence type="ECO:0000256" key="2">
    <source>
        <dbReference type="SAM" id="Phobius"/>
    </source>
</evidence>
<dbReference type="GO" id="GO:0005886">
    <property type="term" value="C:plasma membrane"/>
    <property type="evidence" value="ECO:0007669"/>
    <property type="project" value="TreeGrafter"/>
</dbReference>
<dbReference type="STRING" id="1423750.FC89_GL000362"/>
<evidence type="ECO:0000313" key="3">
    <source>
        <dbReference type="EMBL" id="KRM07050.1"/>
    </source>
</evidence>
<feature type="transmembrane region" description="Helical" evidence="2">
    <location>
        <begin position="318"/>
        <end position="336"/>
    </location>
</feature>
<feature type="transmembrane region" description="Helical" evidence="2">
    <location>
        <begin position="21"/>
        <end position="40"/>
    </location>
</feature>
<proteinExistence type="predicted"/>
<dbReference type="Proteomes" id="UP000051451">
    <property type="component" value="Unassembled WGS sequence"/>
</dbReference>
<evidence type="ECO:0000256" key="1">
    <source>
        <dbReference type="ARBA" id="ARBA00022597"/>
    </source>
</evidence>
<dbReference type="EMBL" id="AZGB01000009">
    <property type="protein sequence ID" value="KRM07050.1"/>
    <property type="molecule type" value="Genomic_DNA"/>
</dbReference>
<feature type="transmembrane region" description="Helical" evidence="2">
    <location>
        <begin position="92"/>
        <end position="112"/>
    </location>
</feature>
<dbReference type="SUPFAM" id="SSF103473">
    <property type="entry name" value="MFS general substrate transporter"/>
    <property type="match status" value="1"/>
</dbReference>
<keyword evidence="1" id="KW-0762">Sugar transport</keyword>
<feature type="transmembrane region" description="Helical" evidence="2">
    <location>
        <begin position="391"/>
        <end position="410"/>
    </location>
</feature>
<sequence>MDNKISSVINKKVPLKTKIGFGAYQVSMITDLMITGWQMYYFTTFIGMTILNVTLLTTIGKVAGAVLTPIYGYISDHLYQTKFGKRFGRRKAVMLIGIPLKLIFFMLMWIPGLPIGTYFVLFLIPQLMTPMLTTVQLTFLSEMTENSQERAQLAGSNQVGGAIAGVFFAVFTTFLFKALGQNTARTFVIAALIYDVIAFICLVIFYRSVYERPIDESTILKEKTEKPSIGKDLVSIFWNFLSAMRLRSFVLYLGMYVCEQMFRSLRGTINTYFIIFVLLLSPATVTTSTGLGFVFGLMFLSFYIWYTAKTNGPKSYRLGAYSSIVVFAIVFILAITRPPHLAMWFTIMIIAMNFGITGVVNSTQFIFTFIPDVDEMVTAKRREGQYSGVQNTLDTIFTALETIIIGAVLTATGFVEKSSSQNPETVKWLLILYTCVPIVLCIFGIIISHFFKLTVQNHKILMTEVERLRAGGSMKDVTPEARQVVEELTGFKYEDCWGNNNMVDIANRKGKDK</sequence>
<keyword evidence="2" id="KW-0812">Transmembrane</keyword>
<dbReference type="PATRIC" id="fig|1423750.3.peg.371"/>
<dbReference type="RefSeq" id="WP_057871149.1">
    <property type="nucleotide sequence ID" value="NZ_AZGB01000009.1"/>
</dbReference>
<keyword evidence="1" id="KW-0813">Transport</keyword>
<keyword evidence="2" id="KW-0472">Membrane</keyword>
<reference evidence="3 4" key="1">
    <citation type="journal article" date="2015" name="Genome Announc.">
        <title>Expanding the biotechnology potential of lactobacilli through comparative genomics of 213 strains and associated genera.</title>
        <authorList>
            <person name="Sun Z."/>
            <person name="Harris H.M."/>
            <person name="McCann A."/>
            <person name="Guo C."/>
            <person name="Argimon S."/>
            <person name="Zhang W."/>
            <person name="Yang X."/>
            <person name="Jeffery I.B."/>
            <person name="Cooney J.C."/>
            <person name="Kagawa T.F."/>
            <person name="Liu W."/>
            <person name="Song Y."/>
            <person name="Salvetti E."/>
            <person name="Wrobel A."/>
            <person name="Rasinkangas P."/>
            <person name="Parkhill J."/>
            <person name="Rea M.C."/>
            <person name="O'Sullivan O."/>
            <person name="Ritari J."/>
            <person name="Douillard F.P."/>
            <person name="Paul Ross R."/>
            <person name="Yang R."/>
            <person name="Briner A.E."/>
            <person name="Felis G.E."/>
            <person name="de Vos W.M."/>
            <person name="Barrangou R."/>
            <person name="Klaenhammer T.R."/>
            <person name="Caufield P.W."/>
            <person name="Cui Y."/>
            <person name="Zhang H."/>
            <person name="O'Toole P.W."/>
        </authorList>
    </citation>
    <scope>NUCLEOTIDE SEQUENCE [LARGE SCALE GENOMIC DNA]</scope>
    <source>
        <strain evidence="3 4">DSM 18630</strain>
    </source>
</reference>
<feature type="transmembrane region" description="Helical" evidence="2">
    <location>
        <begin position="161"/>
        <end position="180"/>
    </location>
</feature>
<dbReference type="OrthoDB" id="9764596at2"/>
<dbReference type="PANTHER" id="PTHR11328">
    <property type="entry name" value="MAJOR FACILITATOR SUPERFAMILY DOMAIN-CONTAINING PROTEIN"/>
    <property type="match status" value="1"/>
</dbReference>
<dbReference type="GeneID" id="98318414"/>
<dbReference type="Pfam" id="PF13347">
    <property type="entry name" value="MFS_2"/>
    <property type="match status" value="1"/>
</dbReference>
<organism evidence="3 4">
    <name type="scientific">Liquorilactobacillus ghanensis DSM 18630</name>
    <dbReference type="NCBI Taxonomy" id="1423750"/>
    <lineage>
        <taxon>Bacteria</taxon>
        <taxon>Bacillati</taxon>
        <taxon>Bacillota</taxon>
        <taxon>Bacilli</taxon>
        <taxon>Lactobacillales</taxon>
        <taxon>Lactobacillaceae</taxon>
        <taxon>Liquorilactobacillus</taxon>
    </lineage>
</organism>
<protein>
    <submittedName>
        <fullName evidence="3">Oligogalacturonide transporter</fullName>
    </submittedName>
</protein>
<name>A0A0R1VMT1_9LACO</name>
<evidence type="ECO:0000313" key="4">
    <source>
        <dbReference type="Proteomes" id="UP000051451"/>
    </source>
</evidence>
<dbReference type="InterPro" id="IPR039672">
    <property type="entry name" value="MFS_2"/>
</dbReference>
<feature type="transmembrane region" description="Helical" evidence="2">
    <location>
        <begin position="342"/>
        <end position="370"/>
    </location>
</feature>
<feature type="transmembrane region" description="Helical" evidence="2">
    <location>
        <begin position="233"/>
        <end position="253"/>
    </location>
</feature>
<gene>
    <name evidence="3" type="ORF">FC89_GL000362</name>
</gene>
<dbReference type="PANTHER" id="PTHR11328:SF24">
    <property type="entry name" value="MAJOR FACILITATOR SUPERFAMILY (MFS) PROFILE DOMAIN-CONTAINING PROTEIN"/>
    <property type="match status" value="1"/>
</dbReference>
<dbReference type="AlphaFoldDB" id="A0A0R1VMT1"/>
<dbReference type="Gene3D" id="1.20.1250.20">
    <property type="entry name" value="MFS general substrate transporter like domains"/>
    <property type="match status" value="1"/>
</dbReference>
<feature type="transmembrane region" description="Helical" evidence="2">
    <location>
        <begin position="46"/>
        <end position="71"/>
    </location>
</feature>
<feature type="transmembrane region" description="Helical" evidence="2">
    <location>
        <begin position="430"/>
        <end position="451"/>
    </location>
</feature>
<dbReference type="GO" id="GO:0008643">
    <property type="term" value="P:carbohydrate transport"/>
    <property type="evidence" value="ECO:0007669"/>
    <property type="project" value="InterPro"/>
</dbReference>